<proteinExistence type="predicted"/>
<keyword evidence="2" id="KW-1185">Reference proteome</keyword>
<dbReference type="AlphaFoldDB" id="A0A8C4WXZ8"/>
<dbReference type="GO" id="GO:0003676">
    <property type="term" value="F:nucleic acid binding"/>
    <property type="evidence" value="ECO:0007669"/>
    <property type="project" value="InterPro"/>
</dbReference>
<reference evidence="1" key="1">
    <citation type="submission" date="2025-08" db="UniProtKB">
        <authorList>
            <consortium name="Ensembl"/>
        </authorList>
    </citation>
    <scope>IDENTIFICATION</scope>
</reference>
<dbReference type="Ensembl" id="ENSEBUT00000019110.1">
    <property type="protein sequence ID" value="ENSEBUP00000018534.1"/>
    <property type="gene ID" value="ENSEBUG00000011569.1"/>
</dbReference>
<evidence type="ECO:0000313" key="1">
    <source>
        <dbReference type="Ensembl" id="ENSEBUP00000018534.1"/>
    </source>
</evidence>
<dbReference type="OMA" id="NIRTLPW"/>
<reference evidence="1" key="2">
    <citation type="submission" date="2025-09" db="UniProtKB">
        <authorList>
            <consortium name="Ensembl"/>
        </authorList>
    </citation>
    <scope>IDENTIFICATION</scope>
</reference>
<name>A0A8C4WXZ8_EPTBU</name>
<organism evidence="1 2">
    <name type="scientific">Eptatretus burgeri</name>
    <name type="common">Inshore hagfish</name>
    <dbReference type="NCBI Taxonomy" id="7764"/>
    <lineage>
        <taxon>Eukaryota</taxon>
        <taxon>Metazoa</taxon>
        <taxon>Chordata</taxon>
        <taxon>Craniata</taxon>
        <taxon>Vertebrata</taxon>
        <taxon>Cyclostomata</taxon>
        <taxon>Myxini</taxon>
        <taxon>Myxiniformes</taxon>
        <taxon>Myxinidae</taxon>
        <taxon>Eptatretinae</taxon>
        <taxon>Eptatretus</taxon>
    </lineage>
</organism>
<dbReference type="InterPro" id="IPR036397">
    <property type="entry name" value="RNaseH_sf"/>
</dbReference>
<dbReference type="Proteomes" id="UP000694388">
    <property type="component" value="Unplaced"/>
</dbReference>
<protein>
    <submittedName>
        <fullName evidence="1">Uncharacterized protein</fullName>
    </submittedName>
</protein>
<dbReference type="Gene3D" id="3.30.420.10">
    <property type="entry name" value="Ribonuclease H-like superfamily/Ribonuclease H"/>
    <property type="match status" value="1"/>
</dbReference>
<accession>A0A8C4WXZ8</accession>
<evidence type="ECO:0000313" key="2">
    <source>
        <dbReference type="Proteomes" id="UP000694388"/>
    </source>
</evidence>
<sequence>MFTSDPTQMVTNLIALQNIPTLPEPAFSPDLSLIEHVWDEMERRLRSLKNQLATLAQLRQALVQIWN</sequence>